<evidence type="ECO:0000256" key="4">
    <source>
        <dbReference type="ARBA" id="ARBA00022840"/>
    </source>
</evidence>
<keyword evidence="4" id="KW-0067">ATP-binding</keyword>
<evidence type="ECO:0000313" key="9">
    <source>
        <dbReference type="Proteomes" id="UP000242133"/>
    </source>
</evidence>
<feature type="domain" description="ABC transporter" evidence="7">
    <location>
        <begin position="3"/>
        <end position="213"/>
    </location>
</feature>
<evidence type="ECO:0000256" key="2">
    <source>
        <dbReference type="ARBA" id="ARBA00022741"/>
    </source>
</evidence>
<name>A0A2P8ESD5_9GAMM</name>
<dbReference type="Gene3D" id="3.40.50.300">
    <property type="entry name" value="P-loop containing nucleotide triphosphate hydrolases"/>
    <property type="match status" value="1"/>
</dbReference>
<dbReference type="GO" id="GO:0016887">
    <property type="term" value="F:ATP hydrolysis activity"/>
    <property type="evidence" value="ECO:0007669"/>
    <property type="project" value="InterPro"/>
</dbReference>
<dbReference type="GO" id="GO:0005524">
    <property type="term" value="F:ATP binding"/>
    <property type="evidence" value="ECO:0007669"/>
    <property type="project" value="UniProtKB-KW"/>
</dbReference>
<dbReference type="RefSeq" id="WP_106592537.1">
    <property type="nucleotide sequence ID" value="NZ_PYGI01000018.1"/>
</dbReference>
<dbReference type="GO" id="GO:0017004">
    <property type="term" value="P:cytochrome complex assembly"/>
    <property type="evidence" value="ECO:0007669"/>
    <property type="project" value="UniProtKB-KW"/>
</dbReference>
<dbReference type="SUPFAM" id="SSF52540">
    <property type="entry name" value="P-loop containing nucleoside triphosphate hydrolases"/>
    <property type="match status" value="1"/>
</dbReference>
<dbReference type="InterPro" id="IPR003439">
    <property type="entry name" value="ABC_transporter-like_ATP-bd"/>
</dbReference>
<dbReference type="PANTHER" id="PTHR43499:SF1">
    <property type="entry name" value="ABC TRANSPORTER I FAMILY MEMBER 1"/>
    <property type="match status" value="1"/>
</dbReference>
<keyword evidence="3" id="KW-0201">Cytochrome c-type biogenesis</keyword>
<evidence type="ECO:0000313" key="8">
    <source>
        <dbReference type="EMBL" id="PSL12389.1"/>
    </source>
</evidence>
<dbReference type="CDD" id="cd03231">
    <property type="entry name" value="ABC_CcmA_heme_exporter"/>
    <property type="match status" value="1"/>
</dbReference>
<keyword evidence="6" id="KW-0472">Membrane</keyword>
<dbReference type="OrthoDB" id="9800654at2"/>
<dbReference type="Pfam" id="PF00005">
    <property type="entry name" value="ABC_tran"/>
    <property type="match status" value="1"/>
</dbReference>
<reference evidence="8 9" key="1">
    <citation type="submission" date="2018-03" db="EMBL/GenBank/DDBJ databases">
        <title>Genomic Encyclopedia of Archaeal and Bacterial Type Strains, Phase II (KMG-II): from individual species to whole genera.</title>
        <authorList>
            <person name="Goeker M."/>
        </authorList>
    </citation>
    <scope>NUCLEOTIDE SEQUENCE [LARGE SCALE GENOMIC DNA]</scope>
    <source>
        <strain evidence="8 9">DSM 17586</strain>
    </source>
</reference>
<sequence>MSEQLLTVHKLFCERDDRVLFDQLSFTLEAGEIVQIEGQNGSGKTTLLRILSGLSRHYEGDILWRGEPVEEVREQFCRDLLYFGHQAGVKAVLTPEENLRWYAALSPAIDASTIPGALEQVGLKGYEDVPCHSLSAGQNRRVSLARLYLSHAPLWILDEPFTAIDKRGVAAKEQLLLQHAQRGGSVILTTHHELGIKGPVRKINLDQLAGTSTWR</sequence>
<keyword evidence="1" id="KW-0813">Transport</keyword>
<dbReference type="NCBIfam" id="NF010061">
    <property type="entry name" value="PRK13538.1"/>
    <property type="match status" value="1"/>
</dbReference>
<evidence type="ECO:0000256" key="1">
    <source>
        <dbReference type="ARBA" id="ARBA00022448"/>
    </source>
</evidence>
<dbReference type="EMBL" id="PYGI01000018">
    <property type="protein sequence ID" value="PSL12389.1"/>
    <property type="molecule type" value="Genomic_DNA"/>
</dbReference>
<dbReference type="AlphaFoldDB" id="A0A2P8ESD5"/>
<gene>
    <name evidence="8" type="ORF">CLV44_11867</name>
</gene>
<evidence type="ECO:0000256" key="5">
    <source>
        <dbReference type="ARBA" id="ARBA00022967"/>
    </source>
</evidence>
<protein>
    <submittedName>
        <fullName evidence="8">Heme exporter protein A</fullName>
    </submittedName>
</protein>
<keyword evidence="9" id="KW-1185">Reference proteome</keyword>
<proteinExistence type="predicted"/>
<keyword evidence="5" id="KW-1278">Translocase</keyword>
<keyword evidence="2" id="KW-0547">Nucleotide-binding</keyword>
<accession>A0A2P8ESD5</accession>
<dbReference type="InterPro" id="IPR027417">
    <property type="entry name" value="P-loop_NTPase"/>
</dbReference>
<dbReference type="NCBIfam" id="TIGR01189">
    <property type="entry name" value="ccmA"/>
    <property type="match status" value="1"/>
</dbReference>
<dbReference type="SMART" id="SM00382">
    <property type="entry name" value="AAA"/>
    <property type="match status" value="1"/>
</dbReference>
<dbReference type="InterPro" id="IPR005895">
    <property type="entry name" value="ABC_transptr_haem_export_CcmA"/>
</dbReference>
<organism evidence="8 9">
    <name type="scientific">Marinobacterium halophilum</name>
    <dbReference type="NCBI Taxonomy" id="267374"/>
    <lineage>
        <taxon>Bacteria</taxon>
        <taxon>Pseudomonadati</taxon>
        <taxon>Pseudomonadota</taxon>
        <taxon>Gammaproteobacteria</taxon>
        <taxon>Oceanospirillales</taxon>
        <taxon>Oceanospirillaceae</taxon>
        <taxon>Marinobacterium</taxon>
    </lineage>
</organism>
<dbReference type="PANTHER" id="PTHR43499">
    <property type="entry name" value="ABC TRANSPORTER I FAMILY MEMBER 1"/>
    <property type="match status" value="1"/>
</dbReference>
<comment type="caution">
    <text evidence="8">The sequence shown here is derived from an EMBL/GenBank/DDBJ whole genome shotgun (WGS) entry which is preliminary data.</text>
</comment>
<dbReference type="GO" id="GO:0022857">
    <property type="term" value="F:transmembrane transporter activity"/>
    <property type="evidence" value="ECO:0007669"/>
    <property type="project" value="InterPro"/>
</dbReference>
<evidence type="ECO:0000256" key="6">
    <source>
        <dbReference type="ARBA" id="ARBA00023136"/>
    </source>
</evidence>
<dbReference type="InterPro" id="IPR003593">
    <property type="entry name" value="AAA+_ATPase"/>
</dbReference>
<evidence type="ECO:0000259" key="7">
    <source>
        <dbReference type="PROSITE" id="PS50893"/>
    </source>
</evidence>
<dbReference type="PROSITE" id="PS50893">
    <property type="entry name" value="ABC_TRANSPORTER_2"/>
    <property type="match status" value="1"/>
</dbReference>
<dbReference type="Proteomes" id="UP000242133">
    <property type="component" value="Unassembled WGS sequence"/>
</dbReference>
<evidence type="ECO:0000256" key="3">
    <source>
        <dbReference type="ARBA" id="ARBA00022748"/>
    </source>
</evidence>